<dbReference type="FunFam" id="2.60.40.10:FF:000148">
    <property type="entry name" value="titin isoform X1"/>
    <property type="match status" value="1"/>
</dbReference>
<dbReference type="SUPFAM" id="SSF48726">
    <property type="entry name" value="Immunoglobulin"/>
    <property type="match status" value="1"/>
</dbReference>
<accession>A0A4W5NVZ5</accession>
<sequence length="93" mass="10195">MYGVEVFDGETARFEVEISEDDVHGQWKLNGEVLTQSPDIEIIKDGAKHTLILYNLKAPLSGEIGFTAANAKCVANLKVKGEIKNKHLVGDLI</sequence>
<dbReference type="Pfam" id="PF07679">
    <property type="entry name" value="I-set"/>
    <property type="match status" value="1"/>
</dbReference>
<reference evidence="6" key="3">
    <citation type="submission" date="2025-09" db="UniProtKB">
        <authorList>
            <consortium name="Ensembl"/>
        </authorList>
    </citation>
    <scope>IDENTIFICATION</scope>
</reference>
<keyword evidence="2" id="KW-0963">Cytoplasm</keyword>
<dbReference type="InterPro" id="IPR036179">
    <property type="entry name" value="Ig-like_dom_sf"/>
</dbReference>
<protein>
    <recommendedName>
        <fullName evidence="5">Immunoglobulin I-set domain-containing protein</fullName>
    </recommendedName>
</protein>
<dbReference type="PANTHER" id="PTHR35971">
    <property type="entry name" value="SI:DKEY-31G6.6"/>
    <property type="match status" value="1"/>
</dbReference>
<dbReference type="GeneTree" id="ENSGT01110000267173"/>
<keyword evidence="7" id="KW-1185">Reference proteome</keyword>
<dbReference type="GO" id="GO:0005737">
    <property type="term" value="C:cytoplasm"/>
    <property type="evidence" value="ECO:0007669"/>
    <property type="project" value="UniProtKB-SubCell"/>
</dbReference>
<evidence type="ECO:0000313" key="7">
    <source>
        <dbReference type="Proteomes" id="UP000314982"/>
    </source>
</evidence>
<dbReference type="PANTHER" id="PTHR35971:SF6">
    <property type="entry name" value="OBSCURIN-LIKE PROTEIN 1"/>
    <property type="match status" value="1"/>
</dbReference>
<evidence type="ECO:0000313" key="6">
    <source>
        <dbReference type="Ensembl" id="ENSHHUP00000053490.1"/>
    </source>
</evidence>
<keyword evidence="3" id="KW-0597">Phosphoprotein</keyword>
<name>A0A4W5NVZ5_9TELE</name>
<dbReference type="AlphaFoldDB" id="A0A4W5NVZ5"/>
<organism evidence="6 7">
    <name type="scientific">Hucho hucho</name>
    <name type="common">huchen</name>
    <dbReference type="NCBI Taxonomy" id="62062"/>
    <lineage>
        <taxon>Eukaryota</taxon>
        <taxon>Metazoa</taxon>
        <taxon>Chordata</taxon>
        <taxon>Craniata</taxon>
        <taxon>Vertebrata</taxon>
        <taxon>Euteleostomi</taxon>
        <taxon>Actinopterygii</taxon>
        <taxon>Neopterygii</taxon>
        <taxon>Teleostei</taxon>
        <taxon>Protacanthopterygii</taxon>
        <taxon>Salmoniformes</taxon>
        <taxon>Salmonidae</taxon>
        <taxon>Salmoninae</taxon>
        <taxon>Hucho</taxon>
    </lineage>
</organism>
<proteinExistence type="predicted"/>
<evidence type="ECO:0000256" key="3">
    <source>
        <dbReference type="ARBA" id="ARBA00022553"/>
    </source>
</evidence>
<feature type="domain" description="Immunoglobulin I-set" evidence="5">
    <location>
        <begin position="4"/>
        <end position="71"/>
    </location>
</feature>
<evidence type="ECO:0000256" key="1">
    <source>
        <dbReference type="ARBA" id="ARBA00004496"/>
    </source>
</evidence>
<dbReference type="Gene3D" id="2.60.40.10">
    <property type="entry name" value="Immunoglobulins"/>
    <property type="match status" value="1"/>
</dbReference>
<dbReference type="InterPro" id="IPR013098">
    <property type="entry name" value="Ig_I-set"/>
</dbReference>
<keyword evidence="4" id="KW-1015">Disulfide bond</keyword>
<comment type="subcellular location">
    <subcellularLocation>
        <location evidence="1">Cytoplasm</location>
    </subcellularLocation>
</comment>
<dbReference type="InterPro" id="IPR052385">
    <property type="entry name" value="Obscurin/Obscurin-like_Reg"/>
</dbReference>
<reference evidence="7" key="1">
    <citation type="submission" date="2018-06" db="EMBL/GenBank/DDBJ databases">
        <title>Genome assembly of Danube salmon.</title>
        <authorList>
            <person name="Macqueen D.J."/>
            <person name="Gundappa M.K."/>
        </authorList>
    </citation>
    <scope>NUCLEOTIDE SEQUENCE [LARGE SCALE GENOMIC DNA]</scope>
</reference>
<evidence type="ECO:0000256" key="2">
    <source>
        <dbReference type="ARBA" id="ARBA00022490"/>
    </source>
</evidence>
<reference evidence="6" key="2">
    <citation type="submission" date="2025-08" db="UniProtKB">
        <authorList>
            <consortium name="Ensembl"/>
        </authorList>
    </citation>
    <scope>IDENTIFICATION</scope>
</reference>
<evidence type="ECO:0000256" key="4">
    <source>
        <dbReference type="ARBA" id="ARBA00023157"/>
    </source>
</evidence>
<dbReference type="InterPro" id="IPR013783">
    <property type="entry name" value="Ig-like_fold"/>
</dbReference>
<dbReference type="Ensembl" id="ENSHHUT00000055358.1">
    <property type="protein sequence ID" value="ENSHHUP00000053490.1"/>
    <property type="gene ID" value="ENSHHUG00000032115.1"/>
</dbReference>
<dbReference type="Proteomes" id="UP000314982">
    <property type="component" value="Unassembled WGS sequence"/>
</dbReference>
<dbReference type="STRING" id="62062.ENSHHUP00000053490"/>
<evidence type="ECO:0000259" key="5">
    <source>
        <dbReference type="Pfam" id="PF07679"/>
    </source>
</evidence>